<evidence type="ECO:0000256" key="1">
    <source>
        <dbReference type="SAM" id="MobiDB-lite"/>
    </source>
</evidence>
<dbReference type="OMA" id="SECTLTW"/>
<evidence type="ECO:0000313" key="2">
    <source>
        <dbReference type="EMBL" id="CCD12940.1"/>
    </source>
</evidence>
<reference evidence="2 3" key="2">
    <citation type="journal article" date="2012" name="Proc. Natl. Acad. Sci. U.S.A.">
        <title>Antigenic diversity is generated by distinct evolutionary mechanisms in African trypanosome species.</title>
        <authorList>
            <person name="Jackson A.P."/>
            <person name="Berry A."/>
            <person name="Aslett M."/>
            <person name="Allison H.C."/>
            <person name="Burton P."/>
            <person name="Vavrova-Anderson J."/>
            <person name="Brown R."/>
            <person name="Browne H."/>
            <person name="Corton N."/>
            <person name="Hauser H."/>
            <person name="Gamble J."/>
            <person name="Gilderthorp R."/>
            <person name="Marcello L."/>
            <person name="McQuillan J."/>
            <person name="Otto T.D."/>
            <person name="Quail M.A."/>
            <person name="Sanders M.J."/>
            <person name="van Tonder A."/>
            <person name="Ginger M.L."/>
            <person name="Field M.C."/>
            <person name="Barry J.D."/>
            <person name="Hertz-Fowler C."/>
            <person name="Berriman M."/>
        </authorList>
    </citation>
    <scope>NUCLEOTIDE SEQUENCE [LARGE SCALE GENOMIC DNA]</scope>
    <source>
        <strain evidence="2 3">IL3000</strain>
    </source>
</reference>
<name>F9W6Y3_TRYCI</name>
<feature type="compositionally biased region" description="Polar residues" evidence="1">
    <location>
        <begin position="71"/>
        <end position="81"/>
    </location>
</feature>
<evidence type="ECO:0000313" key="3">
    <source>
        <dbReference type="Proteomes" id="UP000000702"/>
    </source>
</evidence>
<dbReference type="VEuPathDB" id="TriTrypDB:TcIL3000_0_37610"/>
<protein>
    <submittedName>
        <fullName evidence="2">WGS project CAEQ00000000 data, annotated contig 1533</fullName>
    </submittedName>
</protein>
<comment type="caution">
    <text evidence="2">The sequence shown here is derived from an EMBL/GenBank/DDBJ whole genome shotgun (WGS) entry which is preliminary data.</text>
</comment>
<feature type="region of interest" description="Disordered" evidence="1">
    <location>
        <begin position="233"/>
        <end position="257"/>
    </location>
</feature>
<reference evidence="3" key="1">
    <citation type="submission" date="2011-07" db="EMBL/GenBank/DDBJ databases">
        <title>Divergent evolution of antigenic variation in African trypanosomes.</title>
        <authorList>
            <person name="Jackson A.P."/>
            <person name="Berry A."/>
            <person name="Allison H.C."/>
            <person name="Burton P."/>
            <person name="Anderson J."/>
            <person name="Aslett M."/>
            <person name="Brown R."/>
            <person name="Corton N."/>
            <person name="Harris D."/>
            <person name="Hauser H."/>
            <person name="Gamble J."/>
            <person name="Gilderthorp R."/>
            <person name="McQuillan J."/>
            <person name="Quail M.A."/>
            <person name="Sanders M."/>
            <person name="Van Tonder A."/>
            <person name="Ginger M.L."/>
            <person name="Donelson J.E."/>
            <person name="Field M.C."/>
            <person name="Barry J.D."/>
            <person name="Berriman M."/>
            <person name="Hertz-Fowler C."/>
        </authorList>
    </citation>
    <scope>NUCLEOTIDE SEQUENCE [LARGE SCALE GENOMIC DNA]</scope>
    <source>
        <strain evidence="3">IL3000</strain>
    </source>
</reference>
<accession>F9W6Y3</accession>
<feature type="region of interest" description="Disordered" evidence="1">
    <location>
        <begin position="70"/>
        <end position="93"/>
    </location>
</feature>
<dbReference type="EMBL" id="CAEQ01000945">
    <property type="protein sequence ID" value="CCD12940.1"/>
    <property type="molecule type" value="Genomic_DNA"/>
</dbReference>
<keyword evidence="3" id="KW-1185">Reference proteome</keyword>
<sequence length="365" mass="39371">MSIHPVREYDSEDSLDGLTLTTTRLSWSTKCIAGSKEVNTSGVSGMSDTLMGAGGLTTTHSSTLHDSTITMSSPTTDSVHSQPRGFGSQEGYRKRARCGSAISPEQIWEDEGEVAHVRDVQRTEIRQGFSTWTPSTVRAAAPQSGGASEPLSPYEVRRRLSLHTLGRLSGVLPPTVMATPISGQVPGVNATPSFASVAAVPASGRPSTIVTPTPTPLRRYGDPSSQMMLMARTDDPPTESRPLLTQPGCSIPSPRTPLWTAPEEEMGADAMLNGNHEDNDDHRHDDLCEDDDDDVIVRLPLARRLSNFSRVAPLSQLSVSLSTAPGTQRDADEAVQPSSADKWVGQMRQFFARIDERPLLVLVTD</sequence>
<dbReference type="Proteomes" id="UP000000702">
    <property type="component" value="Unassembled WGS sequence"/>
</dbReference>
<proteinExistence type="predicted"/>
<dbReference type="AlphaFoldDB" id="F9W6Y3"/>
<organism evidence="2 3">
    <name type="scientific">Trypanosoma congolense (strain IL3000)</name>
    <dbReference type="NCBI Taxonomy" id="1068625"/>
    <lineage>
        <taxon>Eukaryota</taxon>
        <taxon>Discoba</taxon>
        <taxon>Euglenozoa</taxon>
        <taxon>Kinetoplastea</taxon>
        <taxon>Metakinetoplastina</taxon>
        <taxon>Trypanosomatida</taxon>
        <taxon>Trypanosomatidae</taxon>
        <taxon>Trypanosoma</taxon>
        <taxon>Nannomonas</taxon>
    </lineage>
</organism>
<gene>
    <name evidence="2" type="ORF">TCIL3000_0_37610</name>
</gene>